<dbReference type="EMBL" id="FUEG01000005">
    <property type="protein sequence ID" value="SJL04650.1"/>
    <property type="molecule type" value="Genomic_DNA"/>
</dbReference>
<dbReference type="Proteomes" id="UP000219338">
    <property type="component" value="Unassembled WGS sequence"/>
</dbReference>
<keyword evidence="2" id="KW-1185">Reference proteome</keyword>
<accession>A0A284R7H5</accession>
<evidence type="ECO:0000313" key="1">
    <source>
        <dbReference type="EMBL" id="SJL04650.1"/>
    </source>
</evidence>
<protein>
    <submittedName>
        <fullName evidence="1">Uncharacterized protein</fullName>
    </submittedName>
</protein>
<dbReference type="AlphaFoldDB" id="A0A284R7H5"/>
<evidence type="ECO:0000313" key="2">
    <source>
        <dbReference type="Proteomes" id="UP000219338"/>
    </source>
</evidence>
<name>A0A284R7H5_ARMOS</name>
<gene>
    <name evidence="1" type="ORF">ARMOST_08018</name>
</gene>
<organism evidence="1 2">
    <name type="scientific">Armillaria ostoyae</name>
    <name type="common">Armillaria root rot fungus</name>
    <dbReference type="NCBI Taxonomy" id="47428"/>
    <lineage>
        <taxon>Eukaryota</taxon>
        <taxon>Fungi</taxon>
        <taxon>Dikarya</taxon>
        <taxon>Basidiomycota</taxon>
        <taxon>Agaricomycotina</taxon>
        <taxon>Agaricomycetes</taxon>
        <taxon>Agaricomycetidae</taxon>
        <taxon>Agaricales</taxon>
        <taxon>Marasmiineae</taxon>
        <taxon>Physalacriaceae</taxon>
        <taxon>Armillaria</taxon>
    </lineage>
</organism>
<proteinExistence type="predicted"/>
<reference evidence="2" key="1">
    <citation type="journal article" date="2017" name="Nat. Ecol. Evol.">
        <title>Genome expansion and lineage-specific genetic innovations in the forest pathogenic fungi Armillaria.</title>
        <authorList>
            <person name="Sipos G."/>
            <person name="Prasanna A.N."/>
            <person name="Walter M.C."/>
            <person name="O'Connor E."/>
            <person name="Balint B."/>
            <person name="Krizsan K."/>
            <person name="Kiss B."/>
            <person name="Hess J."/>
            <person name="Varga T."/>
            <person name="Slot J."/>
            <person name="Riley R."/>
            <person name="Boka B."/>
            <person name="Rigling D."/>
            <person name="Barry K."/>
            <person name="Lee J."/>
            <person name="Mihaltcheva S."/>
            <person name="LaButti K."/>
            <person name="Lipzen A."/>
            <person name="Waldron R."/>
            <person name="Moloney N.M."/>
            <person name="Sperisen C."/>
            <person name="Kredics L."/>
            <person name="Vagvoelgyi C."/>
            <person name="Patrignani A."/>
            <person name="Fitzpatrick D."/>
            <person name="Nagy I."/>
            <person name="Doyle S."/>
            <person name="Anderson J.B."/>
            <person name="Grigoriev I.V."/>
            <person name="Gueldener U."/>
            <person name="Muensterkoetter M."/>
            <person name="Nagy L.G."/>
        </authorList>
    </citation>
    <scope>NUCLEOTIDE SEQUENCE [LARGE SCALE GENOMIC DNA]</scope>
    <source>
        <strain evidence="2">C18/9</strain>
    </source>
</reference>
<dbReference type="OrthoDB" id="3060699at2759"/>
<sequence>MLFLISTRSSVSSIPQTLLFWAMRTFIHAIPMWLYLLSSCRYRIPLAMTQTPSSDAQSRTNEAPFLCTCACFVFLKSSLVLTIDNFGDPSSPALRAIFMKSSICLMDLAGSVPRLWFENRNQDGAYIFNEGCPSFLCGRVNVKLGRSSGRGWLSNGRVEDECTFAISWKQPHRHQELARGNSVLYKSPSPPKAVRHSPIVQDQQIGHGVLKRMEFGVPETAGMSRVRPEVRPIPDAFLTNSRGLWCFPPFQRAFTTGLWIQGGDVQRLDNHGSAFAKIINDSLRTGLELEPQRSSIT</sequence>